<protein>
    <submittedName>
        <fullName evidence="2">Uncharacterized protein</fullName>
    </submittedName>
</protein>
<keyword evidence="1" id="KW-0472">Membrane</keyword>
<organism evidence="2 3">
    <name type="scientific">Magallana gigas</name>
    <name type="common">Pacific oyster</name>
    <name type="synonym">Crassostrea gigas</name>
    <dbReference type="NCBI Taxonomy" id="29159"/>
    <lineage>
        <taxon>Eukaryota</taxon>
        <taxon>Metazoa</taxon>
        <taxon>Spiralia</taxon>
        <taxon>Lophotrochozoa</taxon>
        <taxon>Mollusca</taxon>
        <taxon>Bivalvia</taxon>
        <taxon>Autobranchia</taxon>
        <taxon>Pteriomorphia</taxon>
        <taxon>Ostreida</taxon>
        <taxon>Ostreoidea</taxon>
        <taxon>Ostreidae</taxon>
        <taxon>Magallana</taxon>
    </lineage>
</organism>
<sequence length="59" mass="6788">PIQDIDSNSVFPVLAFIATGLVLLFLLNQYYRGRSKPRRKRPRLKKFHTILYGTKGPSV</sequence>
<name>A0A8W8JY22_MAGGI</name>
<keyword evidence="3" id="KW-1185">Reference proteome</keyword>
<dbReference type="Proteomes" id="UP000005408">
    <property type="component" value="Unassembled WGS sequence"/>
</dbReference>
<reference evidence="2" key="1">
    <citation type="submission" date="2022-08" db="UniProtKB">
        <authorList>
            <consortium name="EnsemblMetazoa"/>
        </authorList>
    </citation>
    <scope>IDENTIFICATION</scope>
    <source>
        <strain evidence="2">05x7-T-G4-1.051#20</strain>
    </source>
</reference>
<keyword evidence="1" id="KW-0812">Transmembrane</keyword>
<keyword evidence="1" id="KW-1133">Transmembrane helix</keyword>
<evidence type="ECO:0000256" key="1">
    <source>
        <dbReference type="SAM" id="Phobius"/>
    </source>
</evidence>
<proteinExistence type="predicted"/>
<evidence type="ECO:0000313" key="3">
    <source>
        <dbReference type="Proteomes" id="UP000005408"/>
    </source>
</evidence>
<dbReference type="AlphaFoldDB" id="A0A8W8JY22"/>
<dbReference type="EnsemblMetazoa" id="G20789.2">
    <property type="protein sequence ID" value="G20789.2:cds"/>
    <property type="gene ID" value="G20789"/>
</dbReference>
<evidence type="ECO:0000313" key="2">
    <source>
        <dbReference type="EnsemblMetazoa" id="G20789.2:cds"/>
    </source>
</evidence>
<feature type="transmembrane region" description="Helical" evidence="1">
    <location>
        <begin position="12"/>
        <end position="31"/>
    </location>
</feature>
<accession>A0A8W8JY22</accession>